<dbReference type="InterPro" id="IPR026983">
    <property type="entry name" value="DHC"/>
</dbReference>
<evidence type="ECO:0000313" key="4">
    <source>
        <dbReference type="Proteomes" id="UP001281761"/>
    </source>
</evidence>
<name>A0ABQ9WT54_9EUKA</name>
<dbReference type="PANTHER" id="PTHR22878:SF68">
    <property type="entry name" value="DYNEIN HEAVY CHAIN 6, AXONEMAL-LIKE"/>
    <property type="match status" value="1"/>
</dbReference>
<feature type="region of interest" description="Disordered" evidence="1">
    <location>
        <begin position="109"/>
        <end position="143"/>
    </location>
</feature>
<dbReference type="Proteomes" id="UP001281761">
    <property type="component" value="Unassembled WGS sequence"/>
</dbReference>
<evidence type="ECO:0000313" key="3">
    <source>
        <dbReference type="EMBL" id="KAK2942674.1"/>
    </source>
</evidence>
<keyword evidence="4" id="KW-1185">Reference proteome</keyword>
<dbReference type="PANTHER" id="PTHR22878">
    <property type="entry name" value="DYNEIN HEAVY CHAIN 6, AXONEMAL-LIKE-RELATED"/>
    <property type="match status" value="1"/>
</dbReference>
<dbReference type="InterPro" id="IPR013602">
    <property type="entry name" value="Dynein_heavy_linker"/>
</dbReference>
<feature type="compositionally biased region" description="Polar residues" evidence="1">
    <location>
        <begin position="317"/>
        <end position="337"/>
    </location>
</feature>
<dbReference type="Pfam" id="PF08393">
    <property type="entry name" value="DHC_N2"/>
    <property type="match status" value="1"/>
</dbReference>
<evidence type="ECO:0000259" key="2">
    <source>
        <dbReference type="Pfam" id="PF08393"/>
    </source>
</evidence>
<evidence type="ECO:0000256" key="1">
    <source>
        <dbReference type="SAM" id="MobiDB-lite"/>
    </source>
</evidence>
<protein>
    <recommendedName>
        <fullName evidence="2">Dynein heavy chain linker domain-containing protein</fullName>
    </recommendedName>
</protein>
<feature type="region of interest" description="Disordered" evidence="1">
    <location>
        <begin position="305"/>
        <end position="337"/>
    </location>
</feature>
<proteinExistence type="predicted"/>
<feature type="domain" description="Dynein heavy chain linker" evidence="2">
    <location>
        <begin position="35"/>
        <end position="109"/>
    </location>
</feature>
<comment type="caution">
    <text evidence="3">The sequence shown here is derived from an EMBL/GenBank/DDBJ whole genome shotgun (WGS) entry which is preliminary data.</text>
</comment>
<gene>
    <name evidence="3" type="ORF">BLNAU_22401</name>
</gene>
<organism evidence="3 4">
    <name type="scientific">Blattamonas nauphoetae</name>
    <dbReference type="NCBI Taxonomy" id="2049346"/>
    <lineage>
        <taxon>Eukaryota</taxon>
        <taxon>Metamonada</taxon>
        <taxon>Preaxostyla</taxon>
        <taxon>Oxymonadida</taxon>
        <taxon>Blattamonas</taxon>
    </lineage>
</organism>
<reference evidence="3 4" key="1">
    <citation type="journal article" date="2022" name="bioRxiv">
        <title>Genomics of Preaxostyla Flagellates Illuminates Evolutionary Transitions and the Path Towards Mitochondrial Loss.</title>
        <authorList>
            <person name="Novak L.V.F."/>
            <person name="Treitli S.C."/>
            <person name="Pyrih J."/>
            <person name="Halakuc P."/>
            <person name="Pipaliya S.V."/>
            <person name="Vacek V."/>
            <person name="Brzon O."/>
            <person name="Soukal P."/>
            <person name="Eme L."/>
            <person name="Dacks J.B."/>
            <person name="Karnkowska A."/>
            <person name="Elias M."/>
            <person name="Hampl V."/>
        </authorList>
    </citation>
    <scope>NUCLEOTIDE SEQUENCE [LARGE SCALE GENOMIC DNA]</scope>
    <source>
        <strain evidence="3">NAU3</strain>
        <tissue evidence="3">Gut</tissue>
    </source>
</reference>
<sequence length="337" mass="37496">MKEIVAGRHVLPTAQISGIVQCCVDIQKKLENIKNNLLKIQRHTCDPQAVRPHLKKYFVSLNDLCFASNRKATKIFSLEGEKIALSRPHTTSGAVEAWLSELETTMLRRPRNATEGQEDTRVGHEPQTADTPRSWTDRMDSTDRTDKADDVFISTPDLSLDKLVLTSAKITLEWEETIADNSRFRCESREGHFTPTELSSHPNQHRIFADMFRMGHLHKKGFHVHSERGLTFKSHTSGTRIRANDLSLTTDVFIINSASIDIGSVTLSDIEFTGTPTTAFISLPSTSPSLRLSVGSISLDSSNPLPLSSPPLTPQPAMSTLHSPRSSSPTRQSMSRR</sequence>
<dbReference type="Gene3D" id="3.20.180.20">
    <property type="entry name" value="Dynein heavy chain, N-terminal domain 2"/>
    <property type="match status" value="1"/>
</dbReference>
<dbReference type="EMBL" id="JARBJD010000390">
    <property type="protein sequence ID" value="KAK2942674.1"/>
    <property type="molecule type" value="Genomic_DNA"/>
</dbReference>
<accession>A0ABQ9WT54</accession>
<dbReference type="InterPro" id="IPR042228">
    <property type="entry name" value="Dynein_linker_3"/>
</dbReference>